<evidence type="ECO:0000313" key="3">
    <source>
        <dbReference type="Proteomes" id="UP000002931"/>
    </source>
</evidence>
<gene>
    <name evidence="2" type="ORF">RB2654_07691</name>
</gene>
<dbReference type="RefSeq" id="WP_008330275.1">
    <property type="nucleotide sequence ID" value="NZ_CH902578.1"/>
</dbReference>
<dbReference type="EMBL" id="AAMT01000011">
    <property type="protein sequence ID" value="EAQ11947.1"/>
    <property type="molecule type" value="Genomic_DNA"/>
</dbReference>
<keyword evidence="1" id="KW-1133">Transmembrane helix</keyword>
<feature type="transmembrane region" description="Helical" evidence="1">
    <location>
        <begin position="6"/>
        <end position="27"/>
    </location>
</feature>
<proteinExistence type="predicted"/>
<dbReference type="STRING" id="314271.RB2654_07691"/>
<dbReference type="HOGENOM" id="CLU_199759_0_0_5"/>
<name>A3VIL6_9RHOB</name>
<keyword evidence="1" id="KW-0472">Membrane</keyword>
<keyword evidence="3" id="KW-1185">Reference proteome</keyword>
<dbReference type="AlphaFoldDB" id="A3VIL6"/>
<sequence>MELLIIIGAVISAVGLVGLILSALRVLKAKRSGQDDEALRETVRRAMILNFGSLMLSAFGLILVVVGVILA</sequence>
<dbReference type="Proteomes" id="UP000002931">
    <property type="component" value="Unassembled WGS sequence"/>
</dbReference>
<reference evidence="2 3" key="1">
    <citation type="journal article" date="2010" name="J. Bacteriol.">
        <title>Genome sequences of Pelagibaca bermudensis HTCC2601T and Maritimibacter alkaliphilus HTCC2654T, the type strains of two marine Roseobacter genera.</title>
        <authorList>
            <person name="Thrash J.C."/>
            <person name="Cho J.C."/>
            <person name="Ferriera S."/>
            <person name="Johnson J."/>
            <person name="Vergin K.L."/>
            <person name="Giovannoni S.J."/>
        </authorList>
    </citation>
    <scope>NUCLEOTIDE SEQUENCE [LARGE SCALE GENOMIC DNA]</scope>
    <source>
        <strain evidence="2 3">HTCC2654</strain>
    </source>
</reference>
<evidence type="ECO:0000313" key="2">
    <source>
        <dbReference type="EMBL" id="EAQ11947.1"/>
    </source>
</evidence>
<keyword evidence="1" id="KW-0812">Transmembrane</keyword>
<feature type="transmembrane region" description="Helical" evidence="1">
    <location>
        <begin position="48"/>
        <end position="70"/>
    </location>
</feature>
<dbReference type="OrthoDB" id="7875737at2"/>
<accession>A3VIL6</accession>
<comment type="caution">
    <text evidence="2">The sequence shown here is derived from an EMBL/GenBank/DDBJ whole genome shotgun (WGS) entry which is preliminary data.</text>
</comment>
<evidence type="ECO:0000256" key="1">
    <source>
        <dbReference type="SAM" id="Phobius"/>
    </source>
</evidence>
<organism evidence="2 3">
    <name type="scientific">Maritimibacter alkaliphilus HTCC2654</name>
    <dbReference type="NCBI Taxonomy" id="314271"/>
    <lineage>
        <taxon>Bacteria</taxon>
        <taxon>Pseudomonadati</taxon>
        <taxon>Pseudomonadota</taxon>
        <taxon>Alphaproteobacteria</taxon>
        <taxon>Rhodobacterales</taxon>
        <taxon>Roseobacteraceae</taxon>
        <taxon>Maritimibacter</taxon>
    </lineage>
</organism>
<protein>
    <submittedName>
        <fullName evidence="2">Uncharacterized protein</fullName>
    </submittedName>
</protein>